<dbReference type="PANTHER" id="PTHR39476:SF1">
    <property type="entry name" value="NADH DEHYDROGENASE [UBIQUINONE] 1 BETA SUBCOMPLEX SUBUNIT 4"/>
    <property type="match status" value="1"/>
</dbReference>
<evidence type="ECO:0000256" key="1">
    <source>
        <dbReference type="SAM" id="Phobius"/>
    </source>
</evidence>
<accession>A0A9P5XZF7</accession>
<keyword evidence="1" id="KW-0472">Membrane</keyword>
<keyword evidence="1" id="KW-0812">Transmembrane</keyword>
<reference evidence="2" key="1">
    <citation type="submission" date="2020-11" db="EMBL/GenBank/DDBJ databases">
        <authorList>
            <consortium name="DOE Joint Genome Institute"/>
            <person name="Ahrendt S."/>
            <person name="Riley R."/>
            <person name="Andreopoulos W."/>
            <person name="Labutti K."/>
            <person name="Pangilinan J."/>
            <person name="Ruiz-Duenas F.J."/>
            <person name="Barrasa J.M."/>
            <person name="Sanchez-Garcia M."/>
            <person name="Camarero S."/>
            <person name="Miyauchi S."/>
            <person name="Serrano A."/>
            <person name="Linde D."/>
            <person name="Babiker R."/>
            <person name="Drula E."/>
            <person name="Ayuso-Fernandez I."/>
            <person name="Pacheco R."/>
            <person name="Padilla G."/>
            <person name="Ferreira P."/>
            <person name="Barriuso J."/>
            <person name="Kellner H."/>
            <person name="Castanera R."/>
            <person name="Alfaro M."/>
            <person name="Ramirez L."/>
            <person name="Pisabarro A.G."/>
            <person name="Kuo A."/>
            <person name="Tritt A."/>
            <person name="Lipzen A."/>
            <person name="He G."/>
            <person name="Yan M."/>
            <person name="Ng V."/>
            <person name="Cullen D."/>
            <person name="Martin F."/>
            <person name="Rosso M.-N."/>
            <person name="Henrissat B."/>
            <person name="Hibbett D."/>
            <person name="Martinez A.T."/>
            <person name="Grigoriev I.V."/>
        </authorList>
    </citation>
    <scope>NUCLEOTIDE SEQUENCE</scope>
    <source>
        <strain evidence="2">CBS 247.69</strain>
    </source>
</reference>
<gene>
    <name evidence="2" type="ORF">BDZ94DRAFT_1005303</name>
</gene>
<organism evidence="2 3">
    <name type="scientific">Collybia nuda</name>
    <dbReference type="NCBI Taxonomy" id="64659"/>
    <lineage>
        <taxon>Eukaryota</taxon>
        <taxon>Fungi</taxon>
        <taxon>Dikarya</taxon>
        <taxon>Basidiomycota</taxon>
        <taxon>Agaricomycotina</taxon>
        <taxon>Agaricomycetes</taxon>
        <taxon>Agaricomycetidae</taxon>
        <taxon>Agaricales</taxon>
        <taxon>Tricholomatineae</taxon>
        <taxon>Clitocybaceae</taxon>
        <taxon>Collybia</taxon>
    </lineage>
</organism>
<dbReference type="EMBL" id="MU150314">
    <property type="protein sequence ID" value="KAF9459553.1"/>
    <property type="molecule type" value="Genomic_DNA"/>
</dbReference>
<sequence length="96" mass="11368">MAVNREPHPLFNAAKLIFLFSAFVKEDPAIERFNRMREEAYLKFRWTKRTTRTAIIGFIVIPGAMYYLASQYTLKFNWTNPRGQMLTGSPMKRKFE</sequence>
<dbReference type="PANTHER" id="PTHR39476">
    <property type="entry name" value="NADH:UBIQUINONE OXIDOREDUCTASE 6.6KD SUBUNIT"/>
    <property type="match status" value="1"/>
</dbReference>
<evidence type="ECO:0000313" key="3">
    <source>
        <dbReference type="Proteomes" id="UP000807353"/>
    </source>
</evidence>
<protein>
    <recommendedName>
        <fullName evidence="4">NADH-ubiquinone oxidoreductase B15 subunit</fullName>
    </recommendedName>
</protein>
<dbReference type="AlphaFoldDB" id="A0A9P5XZF7"/>
<comment type="caution">
    <text evidence="2">The sequence shown here is derived from an EMBL/GenBank/DDBJ whole genome shotgun (WGS) entry which is preliminary data.</text>
</comment>
<name>A0A9P5XZF7_9AGAR</name>
<dbReference type="Proteomes" id="UP000807353">
    <property type="component" value="Unassembled WGS sequence"/>
</dbReference>
<evidence type="ECO:0000313" key="2">
    <source>
        <dbReference type="EMBL" id="KAF9459553.1"/>
    </source>
</evidence>
<keyword evidence="3" id="KW-1185">Reference proteome</keyword>
<feature type="transmembrane region" description="Helical" evidence="1">
    <location>
        <begin position="53"/>
        <end position="69"/>
    </location>
</feature>
<dbReference type="OrthoDB" id="15108at2759"/>
<evidence type="ECO:0008006" key="4">
    <source>
        <dbReference type="Google" id="ProtNLM"/>
    </source>
</evidence>
<keyword evidence="1" id="KW-1133">Transmembrane helix</keyword>
<proteinExistence type="predicted"/>